<comment type="cofactor">
    <cofactor evidence="1">
        <name>heme b</name>
        <dbReference type="ChEBI" id="CHEBI:60344"/>
    </cofactor>
</comment>
<evidence type="ECO:0000313" key="13">
    <source>
        <dbReference type="Proteomes" id="UP001223646"/>
    </source>
</evidence>
<feature type="region of interest" description="Disordered" evidence="9">
    <location>
        <begin position="1"/>
        <end position="25"/>
    </location>
</feature>
<evidence type="ECO:0000256" key="5">
    <source>
        <dbReference type="ARBA" id="ARBA00022729"/>
    </source>
</evidence>
<dbReference type="PANTHER" id="PTHR30521">
    <property type="entry name" value="DEFERROCHELATASE/PEROXIDASE"/>
    <property type="match status" value="1"/>
</dbReference>
<dbReference type="GO" id="GO:0005829">
    <property type="term" value="C:cytosol"/>
    <property type="evidence" value="ECO:0007669"/>
    <property type="project" value="TreeGrafter"/>
</dbReference>
<dbReference type="Pfam" id="PF04261">
    <property type="entry name" value="Dyp_perox_N"/>
    <property type="match status" value="1"/>
</dbReference>
<protein>
    <submittedName>
        <fullName evidence="12">Dyp-type peroxidase</fullName>
    </submittedName>
</protein>
<evidence type="ECO:0000259" key="11">
    <source>
        <dbReference type="Pfam" id="PF20628"/>
    </source>
</evidence>
<dbReference type="AlphaFoldDB" id="A0AAW9SKP7"/>
<dbReference type="InterPro" id="IPR006314">
    <property type="entry name" value="Dyp_peroxidase"/>
</dbReference>
<dbReference type="Pfam" id="PF20628">
    <property type="entry name" value="Dyp_perox_C"/>
    <property type="match status" value="1"/>
</dbReference>
<dbReference type="SUPFAM" id="SSF54909">
    <property type="entry name" value="Dimeric alpha+beta barrel"/>
    <property type="match status" value="1"/>
</dbReference>
<evidence type="ECO:0000256" key="7">
    <source>
        <dbReference type="ARBA" id="ARBA00023004"/>
    </source>
</evidence>
<dbReference type="PANTHER" id="PTHR30521:SF4">
    <property type="entry name" value="DEFERROCHELATASE"/>
    <property type="match status" value="1"/>
</dbReference>
<evidence type="ECO:0000256" key="4">
    <source>
        <dbReference type="ARBA" id="ARBA00022723"/>
    </source>
</evidence>
<sequence>MTQASGPSLRGAKIPFDGPVQSGVEQPGQAHLRLVAFDLKDGIDAADLKELFSSLTDVARRLTQGQDIEGYLEPEMVAATANLTITAGFGERIFDVLGKPERKPAGLHDIPSFQHDMLRPEWGQSDFALQLCGDDLVTVTAASRLLEKKAAPWARVKWFQKGFSYAWGSQPHGATPRNPLGQLDGTVNPSTPDEWSEQVWIDSKDKAINNSCVMVVRRIALDLNNWEELSTDERSIVIGRDFHTGAPLSGGNDEFDEEDMDAVDDQGEYLIHRQSHLALSREQDGQPDDALRRRAYAYEDQPGEPAFPFEGPNVGLVWVAFQKNPDNQFSAIQARLDRGDLLNEWNRHIGSAVYWIAPGTTPDSYWGQELIEG</sequence>
<accession>A0AAW9SKP7</accession>
<dbReference type="EMBL" id="JASOOY020000031">
    <property type="protein sequence ID" value="MEO3717724.1"/>
    <property type="molecule type" value="Genomic_DNA"/>
</dbReference>
<evidence type="ECO:0000256" key="1">
    <source>
        <dbReference type="ARBA" id="ARBA00001970"/>
    </source>
</evidence>
<feature type="domain" description="Dyp-type peroxidase C-terminal" evidence="11">
    <location>
        <begin position="175"/>
        <end position="359"/>
    </location>
</feature>
<dbReference type="GO" id="GO:0046872">
    <property type="term" value="F:metal ion binding"/>
    <property type="evidence" value="ECO:0007669"/>
    <property type="project" value="UniProtKB-KW"/>
</dbReference>
<keyword evidence="3" id="KW-0349">Heme</keyword>
<keyword evidence="2 12" id="KW-0575">Peroxidase</keyword>
<dbReference type="GO" id="GO:0020037">
    <property type="term" value="F:heme binding"/>
    <property type="evidence" value="ECO:0007669"/>
    <property type="project" value="InterPro"/>
</dbReference>
<keyword evidence="4" id="KW-0479">Metal-binding</keyword>
<evidence type="ECO:0000313" key="12">
    <source>
        <dbReference type="EMBL" id="MEO3717724.1"/>
    </source>
</evidence>
<proteinExistence type="inferred from homology"/>
<dbReference type="NCBIfam" id="TIGR01413">
    <property type="entry name" value="Dyp_perox_fam"/>
    <property type="match status" value="1"/>
</dbReference>
<evidence type="ECO:0000256" key="2">
    <source>
        <dbReference type="ARBA" id="ARBA00022559"/>
    </source>
</evidence>
<evidence type="ECO:0000256" key="8">
    <source>
        <dbReference type="ARBA" id="ARBA00025737"/>
    </source>
</evidence>
<name>A0AAW9SKP7_CORAY</name>
<organism evidence="12 13">
    <name type="scientific">Corynebacterium amycolatum</name>
    <dbReference type="NCBI Taxonomy" id="43765"/>
    <lineage>
        <taxon>Bacteria</taxon>
        <taxon>Bacillati</taxon>
        <taxon>Actinomycetota</taxon>
        <taxon>Actinomycetes</taxon>
        <taxon>Mycobacteriales</taxon>
        <taxon>Corynebacteriaceae</taxon>
        <taxon>Corynebacterium</taxon>
    </lineage>
</organism>
<keyword evidence="7" id="KW-0408">Iron</keyword>
<dbReference type="GO" id="GO:0004601">
    <property type="term" value="F:peroxidase activity"/>
    <property type="evidence" value="ECO:0007669"/>
    <property type="project" value="UniProtKB-KW"/>
</dbReference>
<evidence type="ECO:0000256" key="6">
    <source>
        <dbReference type="ARBA" id="ARBA00023002"/>
    </source>
</evidence>
<keyword evidence="6" id="KW-0560">Oxidoreductase</keyword>
<dbReference type="InterPro" id="IPR048328">
    <property type="entry name" value="Dyp_perox_C"/>
</dbReference>
<dbReference type="InterPro" id="IPR011008">
    <property type="entry name" value="Dimeric_a/b-barrel"/>
</dbReference>
<comment type="caution">
    <text evidence="12">The sequence shown here is derived from an EMBL/GenBank/DDBJ whole genome shotgun (WGS) entry which is preliminary data.</text>
</comment>
<feature type="domain" description="Dyp-type peroxidase N-terminal" evidence="10">
    <location>
        <begin position="21"/>
        <end position="163"/>
    </location>
</feature>
<reference evidence="12" key="2">
    <citation type="submission" date="2024-05" db="EMBL/GenBank/DDBJ databases">
        <authorList>
            <person name="Wolfe A."/>
        </authorList>
    </citation>
    <scope>NUCLEOTIDE SEQUENCE</scope>
    <source>
        <strain evidence="12">UMB1064</strain>
    </source>
</reference>
<dbReference type="PROSITE" id="PS51404">
    <property type="entry name" value="DYP_PEROXIDASE"/>
    <property type="match status" value="1"/>
</dbReference>
<evidence type="ECO:0000256" key="3">
    <source>
        <dbReference type="ARBA" id="ARBA00022617"/>
    </source>
</evidence>
<comment type="similarity">
    <text evidence="8">Belongs to the DyP-type peroxidase family.</text>
</comment>
<keyword evidence="5" id="KW-0732">Signal</keyword>
<evidence type="ECO:0000259" key="10">
    <source>
        <dbReference type="Pfam" id="PF04261"/>
    </source>
</evidence>
<evidence type="ECO:0000256" key="9">
    <source>
        <dbReference type="SAM" id="MobiDB-lite"/>
    </source>
</evidence>
<dbReference type="Proteomes" id="UP001223646">
    <property type="component" value="Unassembled WGS sequence"/>
</dbReference>
<dbReference type="InterPro" id="IPR048327">
    <property type="entry name" value="Dyp_perox_N"/>
</dbReference>
<dbReference type="RefSeq" id="WP_070852091.1">
    <property type="nucleotide sequence ID" value="NZ_JASOOY020000031.1"/>
</dbReference>
<gene>
    <name evidence="12" type="ORF">QP460_008985</name>
</gene>
<reference evidence="12" key="1">
    <citation type="submission" date="2023-05" db="EMBL/GenBank/DDBJ databases">
        <authorList>
            <person name="Du J."/>
        </authorList>
    </citation>
    <scope>NUCLEOTIDE SEQUENCE</scope>
    <source>
        <strain evidence="12">UMB1064</strain>
    </source>
</reference>